<comment type="caution">
    <text evidence="2">The sequence shown here is derived from an EMBL/GenBank/DDBJ whole genome shotgun (WGS) entry which is preliminary data.</text>
</comment>
<evidence type="ECO:0000313" key="2">
    <source>
        <dbReference type="EMBL" id="CAK0845717.1"/>
    </source>
</evidence>
<feature type="compositionally biased region" description="Basic and acidic residues" evidence="1">
    <location>
        <begin position="25"/>
        <end position="43"/>
    </location>
</feature>
<evidence type="ECO:0000256" key="1">
    <source>
        <dbReference type="SAM" id="MobiDB-lite"/>
    </source>
</evidence>
<feature type="non-terminal residue" evidence="2">
    <location>
        <position position="144"/>
    </location>
</feature>
<sequence>MPPKGSRNQKRANSRQSEYSCGKAKRGEAEKAKRTENKEHENTLARLRGQLQKDKPHLWEQYKKARKTTKKEWLQIWQQDGHFERIESSKLEEKERVHQGDTLGSWFTYDELLAAQKWTVENSETPYGQRAMARADAIKHYCQR</sequence>
<gene>
    <name evidence="2" type="ORF">PCOR1329_LOCUS39429</name>
</gene>
<protein>
    <submittedName>
        <fullName evidence="2">Uncharacterized protein</fullName>
    </submittedName>
</protein>
<evidence type="ECO:0000313" key="3">
    <source>
        <dbReference type="Proteomes" id="UP001189429"/>
    </source>
</evidence>
<feature type="region of interest" description="Disordered" evidence="1">
    <location>
        <begin position="1"/>
        <end position="49"/>
    </location>
</feature>
<dbReference type="EMBL" id="CAUYUJ010014760">
    <property type="protein sequence ID" value="CAK0845717.1"/>
    <property type="molecule type" value="Genomic_DNA"/>
</dbReference>
<dbReference type="Proteomes" id="UP001189429">
    <property type="component" value="Unassembled WGS sequence"/>
</dbReference>
<accession>A0ABN9TII0</accession>
<organism evidence="2 3">
    <name type="scientific">Prorocentrum cordatum</name>
    <dbReference type="NCBI Taxonomy" id="2364126"/>
    <lineage>
        <taxon>Eukaryota</taxon>
        <taxon>Sar</taxon>
        <taxon>Alveolata</taxon>
        <taxon>Dinophyceae</taxon>
        <taxon>Prorocentrales</taxon>
        <taxon>Prorocentraceae</taxon>
        <taxon>Prorocentrum</taxon>
    </lineage>
</organism>
<proteinExistence type="predicted"/>
<keyword evidence="3" id="KW-1185">Reference proteome</keyword>
<reference evidence="2" key="1">
    <citation type="submission" date="2023-10" db="EMBL/GenBank/DDBJ databases">
        <authorList>
            <person name="Chen Y."/>
            <person name="Shah S."/>
            <person name="Dougan E. K."/>
            <person name="Thang M."/>
            <person name="Chan C."/>
        </authorList>
    </citation>
    <scope>NUCLEOTIDE SEQUENCE [LARGE SCALE GENOMIC DNA]</scope>
</reference>
<name>A0ABN9TII0_9DINO</name>